<proteinExistence type="predicted"/>
<evidence type="ECO:0000259" key="2">
    <source>
        <dbReference type="SMART" id="SM01006"/>
    </source>
</evidence>
<gene>
    <name evidence="3" type="ORF">M8T91_12350</name>
</gene>
<dbReference type="Proteomes" id="UP001321520">
    <property type="component" value="Chromosome"/>
</dbReference>
<evidence type="ECO:0000256" key="1">
    <source>
        <dbReference type="ARBA" id="ARBA00004924"/>
    </source>
</evidence>
<dbReference type="InterPro" id="IPR019432">
    <property type="entry name" value="Acyltransferase_MbtK/IucB-like"/>
</dbReference>
<dbReference type="SUPFAM" id="SSF55729">
    <property type="entry name" value="Acyl-CoA N-acyltransferases (Nat)"/>
    <property type="match status" value="1"/>
</dbReference>
<dbReference type="SMART" id="SM01006">
    <property type="entry name" value="AlcB"/>
    <property type="match status" value="1"/>
</dbReference>
<evidence type="ECO:0000313" key="3">
    <source>
        <dbReference type="EMBL" id="WKD48697.1"/>
    </source>
</evidence>
<name>A0ABY9E992_9GAMM</name>
<reference evidence="3 4" key="1">
    <citation type="submission" date="2022-05" db="EMBL/GenBank/DDBJ databases">
        <title>Microbulbifer sp. nov., isolated from sponge.</title>
        <authorList>
            <person name="Gao L."/>
        </authorList>
    </citation>
    <scope>NUCLEOTIDE SEQUENCE [LARGE SCALE GENOMIC DNA]</scope>
    <source>
        <strain evidence="3 4">MI-G</strain>
    </source>
</reference>
<protein>
    <submittedName>
        <fullName evidence="3">Acetyltransferase</fullName>
    </submittedName>
</protein>
<dbReference type="InterPro" id="IPR016181">
    <property type="entry name" value="Acyl_CoA_acyltransferase"/>
</dbReference>
<dbReference type="RefSeq" id="WP_301414465.1">
    <property type="nucleotide sequence ID" value="NZ_CP098023.1"/>
</dbReference>
<keyword evidence="4" id="KW-1185">Reference proteome</keyword>
<comment type="pathway">
    <text evidence="1">Siderophore biosynthesis.</text>
</comment>
<dbReference type="PANTHER" id="PTHR31438">
    <property type="entry name" value="LYSINE N-ACYLTRANSFERASE C17G9.06C-RELATED"/>
    <property type="match status" value="1"/>
</dbReference>
<dbReference type="PANTHER" id="PTHR31438:SF1">
    <property type="entry name" value="LYSINE N-ACYLTRANSFERASE C17G9.06C-RELATED"/>
    <property type="match status" value="1"/>
</dbReference>
<feature type="domain" description="Acyltransferase MbtK/IucB-like conserved" evidence="2">
    <location>
        <begin position="160"/>
        <end position="207"/>
    </location>
</feature>
<sequence>MTSPAVMAGFPPTGHSGSLVDGRLWCALETGYRCELCTGRFAQVAYIAGDECAGISLPTGGVPVPDLNPWFDWLFSLNPALQRIEVLVAGKVPFAADSEITRVDFYQCAALWYRGNNGGRFPLQWVENHEGLRHPLRPEPVDGEVYRRHFYSLGMDFSLRSLHPERDLSLFTGWMNQRRVARFWQEEGGTDKQQRYIETVIQDPHKYPLIASFDDMPFGYFEVYWAYEDRIAPHCGAQLFDRGAHLLVGDRRFLGSHFTRAWFNGVSHFLFLDDSRTQALVGEPRADHVAMLRYFDGMFGWQKIREFDFPHKRAALVLCKRGMFFQSMGGV</sequence>
<dbReference type="Pfam" id="PF13523">
    <property type="entry name" value="Acetyltransf_8"/>
    <property type="match status" value="1"/>
</dbReference>
<evidence type="ECO:0000313" key="4">
    <source>
        <dbReference type="Proteomes" id="UP001321520"/>
    </source>
</evidence>
<accession>A0ABY9E992</accession>
<dbReference type="Gene3D" id="3.40.630.30">
    <property type="match status" value="1"/>
</dbReference>
<organism evidence="3 4">
    <name type="scientific">Microbulbifer spongiae</name>
    <dbReference type="NCBI Taxonomy" id="2944933"/>
    <lineage>
        <taxon>Bacteria</taxon>
        <taxon>Pseudomonadati</taxon>
        <taxon>Pseudomonadota</taxon>
        <taxon>Gammaproteobacteria</taxon>
        <taxon>Cellvibrionales</taxon>
        <taxon>Microbulbiferaceae</taxon>
        <taxon>Microbulbifer</taxon>
    </lineage>
</organism>
<dbReference type="EMBL" id="CP098023">
    <property type="protein sequence ID" value="WKD48697.1"/>
    <property type="molecule type" value="Genomic_DNA"/>
</dbReference>